<evidence type="ECO:0000313" key="3">
    <source>
        <dbReference type="Proteomes" id="UP001240150"/>
    </source>
</evidence>
<dbReference type="RefSeq" id="WP_284922100.1">
    <property type="nucleotide sequence ID" value="NZ_CP126980.1"/>
</dbReference>
<evidence type="ECO:0000259" key="1">
    <source>
        <dbReference type="PROSITE" id="PS51186"/>
    </source>
</evidence>
<dbReference type="PROSITE" id="PS51186">
    <property type="entry name" value="GNAT"/>
    <property type="match status" value="1"/>
</dbReference>
<name>A0ABY8WRV0_9ACTN</name>
<dbReference type="EMBL" id="CP126980">
    <property type="protein sequence ID" value="WIN00571.1"/>
    <property type="molecule type" value="Genomic_DNA"/>
</dbReference>
<reference evidence="2 3" key="1">
    <citation type="submission" date="2023-06" db="EMBL/GenBank/DDBJ databases">
        <authorList>
            <person name="Yushchuk O."/>
            <person name="Binda E."/>
            <person name="Ruckert-Reed C."/>
            <person name="Fedorenko V."/>
            <person name="Kalinowski J."/>
            <person name="Marinelli F."/>
        </authorList>
    </citation>
    <scope>NUCLEOTIDE SEQUENCE [LARGE SCALE GENOMIC DNA]</scope>
    <source>
        <strain evidence="2 3">NRRL 3884</strain>
    </source>
</reference>
<keyword evidence="3" id="KW-1185">Reference proteome</keyword>
<evidence type="ECO:0000313" key="2">
    <source>
        <dbReference type="EMBL" id="WIN00571.1"/>
    </source>
</evidence>
<proteinExistence type="predicted"/>
<feature type="domain" description="N-acetyltransferase" evidence="1">
    <location>
        <begin position="31"/>
        <end position="186"/>
    </location>
</feature>
<sequence>MKPFLIHPVEVPPGYPSEYEREVRLAEGRVALIRPIVPADRLPLACAILSADADTLYRRFLGSPPPLTPALLTYLCTVDYQKRFALVAGDPRTEEGIAVARYEATGGASAEIAVAVDPRWRRIGLATALVEILAEAALDRGIHTFTASYLAENRPVAALLALLGSDRIEKIREGLAEAVVALDPASVSMAVKRLEADGPTTPS</sequence>
<dbReference type="Proteomes" id="UP001240150">
    <property type="component" value="Chromosome"/>
</dbReference>
<dbReference type="InterPro" id="IPR000182">
    <property type="entry name" value="GNAT_dom"/>
</dbReference>
<protein>
    <submittedName>
        <fullName evidence="2">GNAT family N-acetyltransferase</fullName>
    </submittedName>
</protein>
<dbReference type="Gene3D" id="3.40.630.30">
    <property type="match status" value="1"/>
</dbReference>
<dbReference type="Pfam" id="PF00583">
    <property type="entry name" value="Acetyltransf_1"/>
    <property type="match status" value="1"/>
</dbReference>
<dbReference type="SUPFAM" id="SSF55729">
    <property type="entry name" value="Acyl-CoA N-acyltransferases (Nat)"/>
    <property type="match status" value="1"/>
</dbReference>
<dbReference type="InterPro" id="IPR016181">
    <property type="entry name" value="Acyl_CoA_acyltransferase"/>
</dbReference>
<gene>
    <name evidence="2" type="ORF">ACTOB_004285</name>
</gene>
<organism evidence="2 3">
    <name type="scientific">Actinoplanes oblitus</name>
    <dbReference type="NCBI Taxonomy" id="3040509"/>
    <lineage>
        <taxon>Bacteria</taxon>
        <taxon>Bacillati</taxon>
        <taxon>Actinomycetota</taxon>
        <taxon>Actinomycetes</taxon>
        <taxon>Micromonosporales</taxon>
        <taxon>Micromonosporaceae</taxon>
        <taxon>Actinoplanes</taxon>
    </lineage>
</organism>
<dbReference type="CDD" id="cd04301">
    <property type="entry name" value="NAT_SF"/>
    <property type="match status" value="1"/>
</dbReference>
<accession>A0ABY8WRV0</accession>